<evidence type="ECO:0000313" key="3">
    <source>
        <dbReference type="Proteomes" id="UP000799753"/>
    </source>
</evidence>
<evidence type="ECO:0000256" key="1">
    <source>
        <dbReference type="SAM" id="MobiDB-lite"/>
    </source>
</evidence>
<accession>A0A6A6SDE8</accession>
<sequence length="81" mass="8755">MSISRKAVGLGIYEGHVRRVRVSNDVRARVGGLCAIPRPPTPVLARRLSPVSLESRRALQQQTSPPATAFFAPLDGSHHST</sequence>
<dbReference type="AlphaFoldDB" id="A0A6A6SDE8"/>
<organism evidence="2 3">
    <name type="scientific">Massarina eburnea CBS 473.64</name>
    <dbReference type="NCBI Taxonomy" id="1395130"/>
    <lineage>
        <taxon>Eukaryota</taxon>
        <taxon>Fungi</taxon>
        <taxon>Dikarya</taxon>
        <taxon>Ascomycota</taxon>
        <taxon>Pezizomycotina</taxon>
        <taxon>Dothideomycetes</taxon>
        <taxon>Pleosporomycetidae</taxon>
        <taxon>Pleosporales</taxon>
        <taxon>Massarineae</taxon>
        <taxon>Massarinaceae</taxon>
        <taxon>Massarina</taxon>
    </lineage>
</organism>
<feature type="region of interest" description="Disordered" evidence="1">
    <location>
        <begin position="55"/>
        <end position="81"/>
    </location>
</feature>
<dbReference type="Proteomes" id="UP000799753">
    <property type="component" value="Unassembled WGS sequence"/>
</dbReference>
<dbReference type="EMBL" id="MU006777">
    <property type="protein sequence ID" value="KAF2645915.1"/>
    <property type="molecule type" value="Genomic_DNA"/>
</dbReference>
<reference evidence="2" key="1">
    <citation type="journal article" date="2020" name="Stud. Mycol.">
        <title>101 Dothideomycetes genomes: a test case for predicting lifestyles and emergence of pathogens.</title>
        <authorList>
            <person name="Haridas S."/>
            <person name="Albert R."/>
            <person name="Binder M."/>
            <person name="Bloem J."/>
            <person name="Labutti K."/>
            <person name="Salamov A."/>
            <person name="Andreopoulos B."/>
            <person name="Baker S."/>
            <person name="Barry K."/>
            <person name="Bills G."/>
            <person name="Bluhm B."/>
            <person name="Cannon C."/>
            <person name="Castanera R."/>
            <person name="Culley D."/>
            <person name="Daum C."/>
            <person name="Ezra D."/>
            <person name="Gonzalez J."/>
            <person name="Henrissat B."/>
            <person name="Kuo A."/>
            <person name="Liang C."/>
            <person name="Lipzen A."/>
            <person name="Lutzoni F."/>
            <person name="Magnuson J."/>
            <person name="Mondo S."/>
            <person name="Nolan M."/>
            <person name="Ohm R."/>
            <person name="Pangilinan J."/>
            <person name="Park H.-J."/>
            <person name="Ramirez L."/>
            <person name="Alfaro M."/>
            <person name="Sun H."/>
            <person name="Tritt A."/>
            <person name="Yoshinaga Y."/>
            <person name="Zwiers L.-H."/>
            <person name="Turgeon B."/>
            <person name="Goodwin S."/>
            <person name="Spatafora J."/>
            <person name="Crous P."/>
            <person name="Grigoriev I."/>
        </authorList>
    </citation>
    <scope>NUCLEOTIDE SEQUENCE</scope>
    <source>
        <strain evidence="2">CBS 473.64</strain>
    </source>
</reference>
<protein>
    <submittedName>
        <fullName evidence="2">Uncharacterized protein</fullName>
    </submittedName>
</protein>
<evidence type="ECO:0000313" key="2">
    <source>
        <dbReference type="EMBL" id="KAF2645915.1"/>
    </source>
</evidence>
<proteinExistence type="predicted"/>
<keyword evidence="3" id="KW-1185">Reference proteome</keyword>
<gene>
    <name evidence="2" type="ORF">P280DRAFT_465652</name>
</gene>
<name>A0A6A6SDE8_9PLEO</name>